<protein>
    <submittedName>
        <fullName evidence="1">Uncharacterized protein</fullName>
    </submittedName>
</protein>
<sequence length="99" mass="10742">MEIACVLFCFVESCNFGGGGREERSRSLGYALRRSVHCPLQELGELARKRGPTMYLHGRVAGKGPFAVLLPLGSAYKSSLASLFSPPNKVGIQKTKNNL</sequence>
<gene>
    <name evidence="1" type="ORF">CB4_00716</name>
</gene>
<proteinExistence type="predicted"/>
<accession>A0A0U5B722</accession>
<keyword evidence="2" id="KW-1185">Reference proteome</keyword>
<evidence type="ECO:0000313" key="1">
    <source>
        <dbReference type="EMBL" id="BAU26589.1"/>
    </source>
</evidence>
<dbReference type="AlphaFoldDB" id="A0A0U5B722"/>
<dbReference type="EMBL" id="AP017312">
    <property type="protein sequence ID" value="BAU26589.1"/>
    <property type="molecule type" value="Genomic_DNA"/>
</dbReference>
<dbReference type="KEGG" id="asoc:CB4_00716"/>
<reference evidence="1 2" key="1">
    <citation type="submission" date="2015-12" db="EMBL/GenBank/DDBJ databases">
        <title>Genome sequence of Aneurinibacillus soli.</title>
        <authorList>
            <person name="Lee J.S."/>
            <person name="Lee K.C."/>
            <person name="Kim K.K."/>
            <person name="Lee B.W."/>
        </authorList>
    </citation>
    <scope>NUCLEOTIDE SEQUENCE [LARGE SCALE GENOMIC DNA]</scope>
    <source>
        <strain evidence="1 2">CB4</strain>
    </source>
</reference>
<organism evidence="1 2">
    <name type="scientific">Aneurinibacillus soli</name>
    <dbReference type="NCBI Taxonomy" id="1500254"/>
    <lineage>
        <taxon>Bacteria</taxon>
        <taxon>Bacillati</taxon>
        <taxon>Bacillota</taxon>
        <taxon>Bacilli</taxon>
        <taxon>Bacillales</taxon>
        <taxon>Paenibacillaceae</taxon>
        <taxon>Aneurinibacillus group</taxon>
        <taxon>Aneurinibacillus</taxon>
    </lineage>
</organism>
<dbReference type="Proteomes" id="UP000217696">
    <property type="component" value="Chromosome"/>
</dbReference>
<name>A0A0U5B722_9BACL</name>
<evidence type="ECO:0000313" key="2">
    <source>
        <dbReference type="Proteomes" id="UP000217696"/>
    </source>
</evidence>